<gene>
    <name evidence="5" type="ORF">SAMN04488041_11515</name>
</gene>
<dbReference type="GO" id="GO:0004869">
    <property type="term" value="F:cysteine-type endopeptidase inhibitor activity"/>
    <property type="evidence" value="ECO:0007669"/>
    <property type="project" value="UniProtKB-KW"/>
</dbReference>
<dbReference type="Pfam" id="PF06114">
    <property type="entry name" value="Peptidase_M78"/>
    <property type="match status" value="1"/>
</dbReference>
<dbReference type="InterPro" id="IPR018990">
    <property type="entry name" value="Prot_inh_I42_chagasin"/>
</dbReference>
<name>A0A1H3E4V2_9RHOB</name>
<dbReference type="EMBL" id="FNNB01000015">
    <property type="protein sequence ID" value="SDX72939.1"/>
    <property type="molecule type" value="Genomic_DNA"/>
</dbReference>
<dbReference type="Pfam" id="PF09394">
    <property type="entry name" value="Inhibitor_I42"/>
    <property type="match status" value="1"/>
</dbReference>
<evidence type="ECO:0000256" key="1">
    <source>
        <dbReference type="ARBA" id="ARBA00022690"/>
    </source>
</evidence>
<evidence type="ECO:0000313" key="6">
    <source>
        <dbReference type="Proteomes" id="UP000183076"/>
    </source>
</evidence>
<keyword evidence="1" id="KW-0646">Protease inhibitor</keyword>
<evidence type="ECO:0000256" key="2">
    <source>
        <dbReference type="ARBA" id="ARBA00022704"/>
    </source>
</evidence>
<dbReference type="STRING" id="60137.SAMN04488041_11515"/>
<keyword evidence="2" id="KW-0789">Thiol protease inhibitor</keyword>
<feature type="domain" description="IrrE N-terminal-like" evidence="3">
    <location>
        <begin position="62"/>
        <end position="174"/>
    </location>
</feature>
<dbReference type="AlphaFoldDB" id="A0A1H3E4V2"/>
<dbReference type="Gene3D" id="2.60.40.2020">
    <property type="match status" value="1"/>
</dbReference>
<evidence type="ECO:0000259" key="3">
    <source>
        <dbReference type="Pfam" id="PF06114"/>
    </source>
</evidence>
<dbReference type="InterPro" id="IPR010359">
    <property type="entry name" value="IrrE_HExxH"/>
</dbReference>
<dbReference type="PANTHER" id="PTHR43236:SF1">
    <property type="entry name" value="BLL7220 PROTEIN"/>
    <property type="match status" value="1"/>
</dbReference>
<protein>
    <submittedName>
        <fullName evidence="5">Zn-dependent peptidase ImmA, M78 family</fullName>
    </submittedName>
</protein>
<sequence>MVNEYAQAVRHGAAEASRLHRRLGVRERLETAGGAVNIFAMIHELNVPLLLKPLEGLLGAYLNFPAPGILVTTQRPLSIQRFTAAHELGHCMLDHQPSLDDEDSILRRMPINLEPGLNHQEVEADAFAVGFMMPKWLLALHMRRQNWTTHDFRRPGVVYQLSLRLGSSFEALCWTLVRYRMITFKQARELLLSKPKALKEILLADHKPDNYRGDVWLLTERDAGMLIDGSRHDLFVLKLTEHSNGGYLWNLDELQASGFAIVNNEVEAVETDSVGDVGVRRVTAQPPDEYRGRLVLDEARPWDPSQSLSRLEFNLDLTGPEEAGLSRAERRQMLEAA</sequence>
<proteinExistence type="predicted"/>
<evidence type="ECO:0000259" key="4">
    <source>
        <dbReference type="Pfam" id="PF09394"/>
    </source>
</evidence>
<dbReference type="Proteomes" id="UP000183076">
    <property type="component" value="Unassembled WGS sequence"/>
</dbReference>
<dbReference type="GeneID" id="94022798"/>
<evidence type="ECO:0000313" key="5">
    <source>
        <dbReference type="EMBL" id="SDX72939.1"/>
    </source>
</evidence>
<dbReference type="InterPro" id="IPR036331">
    <property type="entry name" value="Chagasin-like_sf"/>
</dbReference>
<accession>A0A1H3E4V2</accession>
<organism evidence="5 6">
    <name type="scientific">Sulfitobacter pontiacus</name>
    <dbReference type="NCBI Taxonomy" id="60137"/>
    <lineage>
        <taxon>Bacteria</taxon>
        <taxon>Pseudomonadati</taxon>
        <taxon>Pseudomonadota</taxon>
        <taxon>Alphaproteobacteria</taxon>
        <taxon>Rhodobacterales</taxon>
        <taxon>Roseobacteraceae</taxon>
        <taxon>Sulfitobacter</taxon>
    </lineage>
</organism>
<reference evidence="6" key="1">
    <citation type="submission" date="2016-10" db="EMBL/GenBank/DDBJ databases">
        <authorList>
            <person name="Varghese N."/>
            <person name="Submissions S."/>
        </authorList>
    </citation>
    <scope>NUCLEOTIDE SEQUENCE [LARGE SCALE GENOMIC DNA]</scope>
    <source>
        <strain evidence="6">DSM 10014</strain>
    </source>
</reference>
<dbReference type="Gene3D" id="1.10.10.2910">
    <property type="match status" value="1"/>
</dbReference>
<dbReference type="InterPro" id="IPR052345">
    <property type="entry name" value="Rad_response_metalloprotease"/>
</dbReference>
<dbReference type="RefSeq" id="WP_074637785.1">
    <property type="nucleotide sequence ID" value="NZ_CP160853.1"/>
</dbReference>
<feature type="domain" description="Proteinase inhibitor I42 chagasin" evidence="4">
    <location>
        <begin position="233"/>
        <end position="315"/>
    </location>
</feature>
<dbReference type="SUPFAM" id="SSF141066">
    <property type="entry name" value="ICP-like"/>
    <property type="match status" value="1"/>
</dbReference>
<dbReference type="PANTHER" id="PTHR43236">
    <property type="entry name" value="ANTITOXIN HIGA1"/>
    <property type="match status" value="1"/>
</dbReference>